<sequence length="293" mass="33301">SKCAVCQRTKYDQQLPAGVMGSRRAVDSPWQMIAADLIGPLPRSVRGFKYLLVITDTFTKYSVLRPLRAATARLVSQHLEEDIFMVYGVPRYFICDNGSEFIGKPVKDLAKQYNVKILLNASRHPQANPAERVNRDIVAMLRAYVTDNHREWDKFIPKIGFALRTAHHEVTQHSPAFLNFGRELATSGDGYEVLNDGSGVPSTEDCGPFSEKLRELKHIFQEVSERLKTAHEKNAKRYNLRRRPVTYRVGDVVLKRNFVQSDATNYFAAKLAPRYVGPYVIVEQVSPLIYKLA</sequence>
<feature type="non-terminal residue" evidence="2">
    <location>
        <position position="1"/>
    </location>
</feature>
<accession>A0A1B6IEC6</accession>
<dbReference type="Pfam" id="PF00665">
    <property type="entry name" value="rve"/>
    <property type="match status" value="1"/>
</dbReference>
<proteinExistence type="predicted"/>
<protein>
    <recommendedName>
        <fullName evidence="1">Integrase catalytic domain-containing protein</fullName>
    </recommendedName>
</protein>
<dbReference type="SUPFAM" id="SSF53098">
    <property type="entry name" value="Ribonuclease H-like"/>
    <property type="match status" value="1"/>
</dbReference>
<dbReference type="EMBL" id="GECU01022421">
    <property type="protein sequence ID" value="JAS85285.1"/>
    <property type="molecule type" value="Transcribed_RNA"/>
</dbReference>
<evidence type="ECO:0000259" key="1">
    <source>
        <dbReference type="PROSITE" id="PS50994"/>
    </source>
</evidence>
<dbReference type="GO" id="GO:0015074">
    <property type="term" value="P:DNA integration"/>
    <property type="evidence" value="ECO:0007669"/>
    <property type="project" value="InterPro"/>
</dbReference>
<organism evidence="2">
    <name type="scientific">Homalodisca liturata</name>
    <dbReference type="NCBI Taxonomy" id="320908"/>
    <lineage>
        <taxon>Eukaryota</taxon>
        <taxon>Metazoa</taxon>
        <taxon>Ecdysozoa</taxon>
        <taxon>Arthropoda</taxon>
        <taxon>Hexapoda</taxon>
        <taxon>Insecta</taxon>
        <taxon>Pterygota</taxon>
        <taxon>Neoptera</taxon>
        <taxon>Paraneoptera</taxon>
        <taxon>Hemiptera</taxon>
        <taxon>Auchenorrhyncha</taxon>
        <taxon>Membracoidea</taxon>
        <taxon>Cicadellidae</taxon>
        <taxon>Cicadellinae</taxon>
        <taxon>Proconiini</taxon>
        <taxon>Homalodisca</taxon>
    </lineage>
</organism>
<feature type="domain" description="Integrase catalytic" evidence="1">
    <location>
        <begin position="25"/>
        <end position="183"/>
    </location>
</feature>
<dbReference type="PANTHER" id="PTHR37984:SF5">
    <property type="entry name" value="PROTEIN NYNRIN-LIKE"/>
    <property type="match status" value="1"/>
</dbReference>
<dbReference type="PROSITE" id="PS50994">
    <property type="entry name" value="INTEGRASE"/>
    <property type="match status" value="1"/>
</dbReference>
<evidence type="ECO:0000313" key="2">
    <source>
        <dbReference type="EMBL" id="JAS85285.1"/>
    </source>
</evidence>
<gene>
    <name evidence="2" type="ORF">g.2416</name>
</gene>
<dbReference type="Gene3D" id="3.30.420.10">
    <property type="entry name" value="Ribonuclease H-like superfamily/Ribonuclease H"/>
    <property type="match status" value="1"/>
</dbReference>
<dbReference type="InterPro" id="IPR050951">
    <property type="entry name" value="Retrovirus_Pol_polyprotein"/>
</dbReference>
<feature type="non-terminal residue" evidence="2">
    <location>
        <position position="293"/>
    </location>
</feature>
<dbReference type="InterPro" id="IPR036397">
    <property type="entry name" value="RNaseH_sf"/>
</dbReference>
<dbReference type="GO" id="GO:0003676">
    <property type="term" value="F:nucleic acid binding"/>
    <property type="evidence" value="ECO:0007669"/>
    <property type="project" value="InterPro"/>
</dbReference>
<reference evidence="2" key="1">
    <citation type="submission" date="2015-11" db="EMBL/GenBank/DDBJ databases">
        <title>De novo transcriptome assembly of four potential Pierce s Disease insect vectors from Arizona vineyards.</title>
        <authorList>
            <person name="Tassone E.E."/>
        </authorList>
    </citation>
    <scope>NUCLEOTIDE SEQUENCE</scope>
</reference>
<name>A0A1B6IEC6_9HEMI</name>
<dbReference type="AlphaFoldDB" id="A0A1B6IEC6"/>
<dbReference type="InterPro" id="IPR012337">
    <property type="entry name" value="RNaseH-like_sf"/>
</dbReference>
<dbReference type="InterPro" id="IPR001584">
    <property type="entry name" value="Integrase_cat-core"/>
</dbReference>
<dbReference type="PANTHER" id="PTHR37984">
    <property type="entry name" value="PROTEIN CBG26694"/>
    <property type="match status" value="1"/>
</dbReference>